<evidence type="ECO:0000313" key="2">
    <source>
        <dbReference type="Proteomes" id="UP000219338"/>
    </source>
</evidence>
<dbReference type="OMA" id="WKHIRFE"/>
<dbReference type="STRING" id="47428.A0A284QN54"/>
<keyword evidence="2" id="KW-1185">Reference proteome</keyword>
<proteinExistence type="predicted"/>
<dbReference type="Proteomes" id="UP000219338">
    <property type="component" value="Unassembled WGS sequence"/>
</dbReference>
<dbReference type="PANTHER" id="PTHR38926:SF5">
    <property type="entry name" value="F-BOX AND LEUCINE-RICH REPEAT PROTEIN 6"/>
    <property type="match status" value="1"/>
</dbReference>
<dbReference type="OrthoDB" id="2269034at2759"/>
<reference evidence="2" key="1">
    <citation type="journal article" date="2017" name="Nat. Ecol. Evol.">
        <title>Genome expansion and lineage-specific genetic innovations in the forest pathogenic fungi Armillaria.</title>
        <authorList>
            <person name="Sipos G."/>
            <person name="Prasanna A.N."/>
            <person name="Walter M.C."/>
            <person name="O'Connor E."/>
            <person name="Balint B."/>
            <person name="Krizsan K."/>
            <person name="Kiss B."/>
            <person name="Hess J."/>
            <person name="Varga T."/>
            <person name="Slot J."/>
            <person name="Riley R."/>
            <person name="Boka B."/>
            <person name="Rigling D."/>
            <person name="Barry K."/>
            <person name="Lee J."/>
            <person name="Mihaltcheva S."/>
            <person name="LaButti K."/>
            <person name="Lipzen A."/>
            <person name="Waldron R."/>
            <person name="Moloney N.M."/>
            <person name="Sperisen C."/>
            <person name="Kredics L."/>
            <person name="Vagvoelgyi C."/>
            <person name="Patrignani A."/>
            <person name="Fitzpatrick D."/>
            <person name="Nagy I."/>
            <person name="Doyle S."/>
            <person name="Anderson J.B."/>
            <person name="Grigoriev I.V."/>
            <person name="Gueldener U."/>
            <person name="Muensterkoetter M."/>
            <person name="Nagy L.G."/>
        </authorList>
    </citation>
    <scope>NUCLEOTIDE SEQUENCE [LARGE SCALE GENOMIC DNA]</scope>
    <source>
        <strain evidence="2">C18/9</strain>
    </source>
</reference>
<gene>
    <name evidence="1" type="ORF">ARMOST_01142</name>
</gene>
<evidence type="ECO:0000313" key="1">
    <source>
        <dbReference type="EMBL" id="SJK97886.1"/>
    </source>
</evidence>
<organism evidence="1 2">
    <name type="scientific">Armillaria ostoyae</name>
    <name type="common">Armillaria root rot fungus</name>
    <dbReference type="NCBI Taxonomy" id="47428"/>
    <lineage>
        <taxon>Eukaryota</taxon>
        <taxon>Fungi</taxon>
        <taxon>Dikarya</taxon>
        <taxon>Basidiomycota</taxon>
        <taxon>Agaricomycotina</taxon>
        <taxon>Agaricomycetes</taxon>
        <taxon>Agaricomycetidae</taxon>
        <taxon>Agaricales</taxon>
        <taxon>Marasmiineae</taxon>
        <taxon>Physalacriaceae</taxon>
        <taxon>Armillaria</taxon>
    </lineage>
</organism>
<protein>
    <submittedName>
        <fullName evidence="1">Uncharacterized protein</fullName>
    </submittedName>
</protein>
<dbReference type="InterPro" id="IPR032675">
    <property type="entry name" value="LRR_dom_sf"/>
</dbReference>
<dbReference type="EMBL" id="FUEG01000001">
    <property type="protein sequence ID" value="SJK97886.1"/>
    <property type="molecule type" value="Genomic_DNA"/>
</dbReference>
<dbReference type="Gene3D" id="1.20.1280.50">
    <property type="match status" value="1"/>
</dbReference>
<dbReference type="SUPFAM" id="SSF52047">
    <property type="entry name" value="RNI-like"/>
    <property type="match status" value="1"/>
</dbReference>
<accession>A0A284QN54</accession>
<sequence length="439" mass="49529">MHTLNLNDLPSELLAHIFTDTLPTDSYVAVSNDAAPLVLSRICHLWRSLALSSPELWCSFQVKPPRCNPRLIQAWLDHSGTCLLSFRVDYSTHPFSYADAARLLRTLSSASTRWERVHLFLPGSNSFFRDAFGNADMPHLRELTLDVVRGSEADISELNTFLFSNDIPLERFTWGFRSSWGAWDSPGSLSGLAVLNAPWSHLSHLKLDTCITVEEAYATLNRCPNLVKCDFRRFSRPMNGDGNATNLPVITLQHLTSLSLYTINLVTVHESLARFFSHLLCPNLRKVMFTCGFTSQVAWPQSAFMSFLLRSSCTIERLHLESTGISESNLCQCLEVMSASLRHLALYDSGDNACVSDKVVGLIEGSLCPRLESIVLHRVLRCSDGALARMIDSLRESLQKFRWCPVLGDDYSHAKDMRLLKKISSYGSEQTWEWERNCE</sequence>
<dbReference type="AlphaFoldDB" id="A0A284QN54"/>
<dbReference type="Gene3D" id="3.80.10.10">
    <property type="entry name" value="Ribonuclease Inhibitor"/>
    <property type="match status" value="1"/>
</dbReference>
<name>A0A284QN54_ARMOS</name>
<dbReference type="PANTHER" id="PTHR38926">
    <property type="entry name" value="F-BOX DOMAIN CONTAINING PROTEIN, EXPRESSED"/>
    <property type="match status" value="1"/>
</dbReference>